<accession>A0A0A9DEP0</accession>
<name>A0A0A9DEP0_ARUDO</name>
<organism evidence="1">
    <name type="scientific">Arundo donax</name>
    <name type="common">Giant reed</name>
    <name type="synonym">Donax arundinaceus</name>
    <dbReference type="NCBI Taxonomy" id="35708"/>
    <lineage>
        <taxon>Eukaryota</taxon>
        <taxon>Viridiplantae</taxon>
        <taxon>Streptophyta</taxon>
        <taxon>Embryophyta</taxon>
        <taxon>Tracheophyta</taxon>
        <taxon>Spermatophyta</taxon>
        <taxon>Magnoliopsida</taxon>
        <taxon>Liliopsida</taxon>
        <taxon>Poales</taxon>
        <taxon>Poaceae</taxon>
        <taxon>PACMAD clade</taxon>
        <taxon>Arundinoideae</taxon>
        <taxon>Arundineae</taxon>
        <taxon>Arundo</taxon>
    </lineage>
</organism>
<evidence type="ECO:0000313" key="1">
    <source>
        <dbReference type="EMBL" id="JAD82227.1"/>
    </source>
</evidence>
<reference evidence="1" key="1">
    <citation type="submission" date="2014-09" db="EMBL/GenBank/DDBJ databases">
        <authorList>
            <person name="Magalhaes I.L.F."/>
            <person name="Oliveira U."/>
            <person name="Santos F.R."/>
            <person name="Vidigal T.H.D.A."/>
            <person name="Brescovit A.D."/>
            <person name="Santos A.J."/>
        </authorList>
    </citation>
    <scope>NUCLEOTIDE SEQUENCE</scope>
    <source>
        <tissue evidence="1">Shoot tissue taken approximately 20 cm above the soil surface</tissue>
    </source>
</reference>
<sequence length="139" mass="16118">MKTPMRSASFIVNAACSFIHNFSASIGILQKFKHLLFDGTAHSQSFNMYWSSSTHSMCTTNNLFLHTDRSKKDTPTIIHIRNKDNVAVVRSILIKRVNCQQPIGIENIEYEINARQQDKFIVHVSLRTKSIYRIEHHDW</sequence>
<proteinExistence type="predicted"/>
<dbReference type="AlphaFoldDB" id="A0A0A9DEP0"/>
<reference evidence="1" key="2">
    <citation type="journal article" date="2015" name="Data Brief">
        <title>Shoot transcriptome of the giant reed, Arundo donax.</title>
        <authorList>
            <person name="Barrero R.A."/>
            <person name="Guerrero F.D."/>
            <person name="Moolhuijzen P."/>
            <person name="Goolsby J.A."/>
            <person name="Tidwell J."/>
            <person name="Bellgard S.E."/>
            <person name="Bellgard M.I."/>
        </authorList>
    </citation>
    <scope>NUCLEOTIDE SEQUENCE</scope>
    <source>
        <tissue evidence="1">Shoot tissue taken approximately 20 cm above the soil surface</tissue>
    </source>
</reference>
<dbReference type="EMBL" id="GBRH01215668">
    <property type="protein sequence ID" value="JAD82227.1"/>
    <property type="molecule type" value="Transcribed_RNA"/>
</dbReference>
<protein>
    <submittedName>
        <fullName evidence="1">Uncharacterized protein</fullName>
    </submittedName>
</protein>